<evidence type="ECO:0000256" key="3">
    <source>
        <dbReference type="ARBA" id="ARBA00022448"/>
    </source>
</evidence>
<dbReference type="PANTHER" id="PTHR10662">
    <property type="entry name" value="NUCLEAR RNA EXPORT FACTOR"/>
    <property type="match status" value="1"/>
</dbReference>
<dbReference type="GO" id="GO:0042272">
    <property type="term" value="C:nuclear RNA export factor complex"/>
    <property type="evidence" value="ECO:0007669"/>
    <property type="project" value="UniProtKB-ARBA"/>
</dbReference>
<dbReference type="HOGENOM" id="CLU_642733_0_0_1"/>
<dbReference type="SMART" id="SM00804">
    <property type="entry name" value="TAP_C"/>
    <property type="match status" value="1"/>
</dbReference>
<dbReference type="GO" id="GO:0003723">
    <property type="term" value="F:RNA binding"/>
    <property type="evidence" value="ECO:0007669"/>
    <property type="project" value="TreeGrafter"/>
</dbReference>
<dbReference type="InterPro" id="IPR032675">
    <property type="entry name" value="LRR_dom_sf"/>
</dbReference>
<accession>A0A0D1Z935</accession>
<feature type="region of interest" description="Disordered" evidence="10">
    <location>
        <begin position="92"/>
        <end position="149"/>
    </location>
</feature>
<dbReference type="GeneID" id="27325666"/>
<dbReference type="EMBL" id="KN847524">
    <property type="protein sequence ID" value="KIV90524.1"/>
    <property type="molecule type" value="Genomic_DNA"/>
</dbReference>
<comment type="subcellular location">
    <subcellularLocation>
        <location evidence="1">Nucleus</location>
    </subcellularLocation>
</comment>
<sequence length="411" mass="45839">MSLASRVTNGNDSTHQIAVKGWTSSKLSSNKDQGLESLLVFLEKKAGRPLLQHRRAGQTVLIITVNSHDKDRFYHLNGFTFAGATLVLEEARPPGNRSHNQNSSDGRYPHQSHNNHSSQPQSSPFSSQQPPRGPRAQQHHRQNDSATSEAENLIISIIRARYNAADKHLVLNALAADPLITGSELVNSPPDKVWKSIFAMCERSVWETPSKRRESVTSVSLRDDHITSVKEILNLSSVFPTIQNLDLAGNQIPSLEEMRFWKNQFRELEHLILTGNPVAADPNTLPTLLKWYPKLKMYNGEPVAQVAQVPAGPAVTPFANPSPIPQQPEPTASHPEFPPGSTFGLPQEGKSMEQLQREQMGLQFSFETRLKMQWVENCLTANNWDYAAAIRNFQDLRTANQIPPEAYITGV</sequence>
<dbReference type="RefSeq" id="XP_016222098.1">
    <property type="nucleotide sequence ID" value="XM_016372766.1"/>
</dbReference>
<evidence type="ECO:0000256" key="4">
    <source>
        <dbReference type="ARBA" id="ARBA00022614"/>
    </source>
</evidence>
<dbReference type="InterPro" id="IPR009060">
    <property type="entry name" value="UBA-like_sf"/>
</dbReference>
<dbReference type="GO" id="GO:0016973">
    <property type="term" value="P:poly(A)+ mRNA export from nucleus"/>
    <property type="evidence" value="ECO:0007669"/>
    <property type="project" value="TreeGrafter"/>
</dbReference>
<gene>
    <name evidence="12" type="ORF">PV10_07821</name>
</gene>
<dbReference type="InterPro" id="IPR030217">
    <property type="entry name" value="NXF_fam"/>
</dbReference>
<proteinExistence type="inferred from homology"/>
<dbReference type="InterPro" id="IPR001611">
    <property type="entry name" value="Leu-rich_rpt"/>
</dbReference>
<dbReference type="Proteomes" id="UP000054302">
    <property type="component" value="Unassembled WGS sequence"/>
</dbReference>
<dbReference type="SUPFAM" id="SSF52058">
    <property type="entry name" value="L domain-like"/>
    <property type="match status" value="1"/>
</dbReference>
<dbReference type="Pfam" id="PF03943">
    <property type="entry name" value="TAP_C"/>
    <property type="match status" value="1"/>
</dbReference>
<evidence type="ECO:0000313" key="13">
    <source>
        <dbReference type="Proteomes" id="UP000054302"/>
    </source>
</evidence>
<keyword evidence="6" id="KW-0509">mRNA transport</keyword>
<organism evidence="12 13">
    <name type="scientific">Exophiala mesophila</name>
    <name type="common">Black yeast-like fungus</name>
    <dbReference type="NCBI Taxonomy" id="212818"/>
    <lineage>
        <taxon>Eukaryota</taxon>
        <taxon>Fungi</taxon>
        <taxon>Dikarya</taxon>
        <taxon>Ascomycota</taxon>
        <taxon>Pezizomycotina</taxon>
        <taxon>Eurotiomycetes</taxon>
        <taxon>Chaetothyriomycetidae</taxon>
        <taxon>Chaetothyriales</taxon>
        <taxon>Herpotrichiellaceae</taxon>
        <taxon>Exophiala</taxon>
    </lineage>
</organism>
<dbReference type="InterPro" id="IPR005637">
    <property type="entry name" value="TAP_C_dom"/>
</dbReference>
<evidence type="ECO:0000256" key="5">
    <source>
        <dbReference type="ARBA" id="ARBA00022737"/>
    </source>
</evidence>
<feature type="region of interest" description="Disordered" evidence="10">
    <location>
        <begin position="317"/>
        <end position="347"/>
    </location>
</feature>
<dbReference type="STRING" id="212818.A0A0D1Z935"/>
<dbReference type="PROSITE" id="PS51281">
    <property type="entry name" value="TAP_C"/>
    <property type="match status" value="1"/>
</dbReference>
<reference evidence="12 13" key="1">
    <citation type="submission" date="2015-01" db="EMBL/GenBank/DDBJ databases">
        <title>The Genome Sequence of Exophiala mesophila CBS40295.</title>
        <authorList>
            <consortium name="The Broad Institute Genomics Platform"/>
            <person name="Cuomo C."/>
            <person name="de Hoog S."/>
            <person name="Gorbushina A."/>
            <person name="Stielow B."/>
            <person name="Teixiera M."/>
            <person name="Abouelleil A."/>
            <person name="Chapman S.B."/>
            <person name="Priest M."/>
            <person name="Young S.K."/>
            <person name="Wortman J."/>
            <person name="Nusbaum C."/>
            <person name="Birren B."/>
        </authorList>
    </citation>
    <scope>NUCLEOTIDE SEQUENCE [LARGE SCALE GENOMIC DNA]</scope>
    <source>
        <strain evidence="12 13">CBS 40295</strain>
    </source>
</reference>
<comment type="similarity">
    <text evidence="2">Belongs to the NXF family.</text>
</comment>
<feature type="domain" description="TAP-C" evidence="11">
    <location>
        <begin position="355"/>
        <end position="410"/>
    </location>
</feature>
<keyword evidence="4" id="KW-0433">Leucine-rich repeat</keyword>
<keyword evidence="5" id="KW-0677">Repeat</keyword>
<dbReference type="FunFam" id="1.10.8.10:FF:000018">
    <property type="entry name" value="Nuclear RNA export factor 1"/>
    <property type="match status" value="1"/>
</dbReference>
<protein>
    <recommendedName>
        <fullName evidence="9">mRNA export factor MEX67</fullName>
    </recommendedName>
</protein>
<evidence type="ECO:0000256" key="9">
    <source>
        <dbReference type="ARBA" id="ARBA00069694"/>
    </source>
</evidence>
<keyword evidence="7" id="KW-0539">Nucleus</keyword>
<dbReference type="CDD" id="cd14342">
    <property type="entry name" value="UBA_TAP-C"/>
    <property type="match status" value="1"/>
</dbReference>
<evidence type="ECO:0000256" key="10">
    <source>
        <dbReference type="SAM" id="MobiDB-lite"/>
    </source>
</evidence>
<evidence type="ECO:0000256" key="1">
    <source>
        <dbReference type="ARBA" id="ARBA00004123"/>
    </source>
</evidence>
<dbReference type="OMA" id="PWKGRFR"/>
<evidence type="ECO:0000256" key="2">
    <source>
        <dbReference type="ARBA" id="ARBA00009285"/>
    </source>
</evidence>
<evidence type="ECO:0000256" key="6">
    <source>
        <dbReference type="ARBA" id="ARBA00022816"/>
    </source>
</evidence>
<dbReference type="Gene3D" id="3.80.10.10">
    <property type="entry name" value="Ribonuclease Inhibitor"/>
    <property type="match status" value="1"/>
</dbReference>
<comment type="function">
    <text evidence="8">Involved in the export of mRNA from the nucleus to the cytoplasm.</text>
</comment>
<dbReference type="PANTHER" id="PTHR10662:SF22">
    <property type="entry name" value="NUCLEAR RNA EXPORT FACTOR 1"/>
    <property type="match status" value="1"/>
</dbReference>
<name>A0A0D1Z935_EXOME</name>
<keyword evidence="3" id="KW-0813">Transport</keyword>
<evidence type="ECO:0000256" key="8">
    <source>
        <dbReference type="ARBA" id="ARBA00055253"/>
    </source>
</evidence>
<keyword evidence="13" id="KW-1185">Reference proteome</keyword>
<dbReference type="Gene3D" id="1.10.8.10">
    <property type="entry name" value="DNA helicase RuvA subunit, C-terminal domain"/>
    <property type="match status" value="1"/>
</dbReference>
<dbReference type="AlphaFoldDB" id="A0A0D1Z935"/>
<evidence type="ECO:0000259" key="11">
    <source>
        <dbReference type="PROSITE" id="PS51281"/>
    </source>
</evidence>
<evidence type="ECO:0000256" key="7">
    <source>
        <dbReference type="ARBA" id="ARBA00023242"/>
    </source>
</evidence>
<dbReference type="SUPFAM" id="SSF46934">
    <property type="entry name" value="UBA-like"/>
    <property type="match status" value="1"/>
</dbReference>
<evidence type="ECO:0000313" key="12">
    <source>
        <dbReference type="EMBL" id="KIV90524.1"/>
    </source>
</evidence>
<dbReference type="OrthoDB" id="25872at2759"/>
<feature type="compositionally biased region" description="Low complexity" evidence="10">
    <location>
        <begin position="109"/>
        <end position="130"/>
    </location>
</feature>
<dbReference type="PROSITE" id="PS51450">
    <property type="entry name" value="LRR"/>
    <property type="match status" value="1"/>
</dbReference>
<dbReference type="VEuPathDB" id="FungiDB:PV10_07821"/>